<accession>W0F478</accession>
<gene>
    <name evidence="1" type="ORF">NIASO_14475</name>
</gene>
<protein>
    <submittedName>
        <fullName evidence="1">Uncharacterized protein</fullName>
    </submittedName>
</protein>
<dbReference type="Proteomes" id="UP000003586">
    <property type="component" value="Chromosome"/>
</dbReference>
<dbReference type="AlphaFoldDB" id="W0F478"/>
<name>W0F478_9BACT</name>
<sequence>MEVSFGILLFSFKKNKLRKGSLLKEKFPD</sequence>
<dbReference type="KEGG" id="nso:NIASO_14475"/>
<dbReference type="HOGENOM" id="CLU_3409750_0_0_10"/>
<evidence type="ECO:0000313" key="2">
    <source>
        <dbReference type="Proteomes" id="UP000003586"/>
    </source>
</evidence>
<organism evidence="1 2">
    <name type="scientific">Niabella soli DSM 19437</name>
    <dbReference type="NCBI Taxonomy" id="929713"/>
    <lineage>
        <taxon>Bacteria</taxon>
        <taxon>Pseudomonadati</taxon>
        <taxon>Bacteroidota</taxon>
        <taxon>Chitinophagia</taxon>
        <taxon>Chitinophagales</taxon>
        <taxon>Chitinophagaceae</taxon>
        <taxon>Niabella</taxon>
    </lineage>
</organism>
<reference evidence="1 2" key="1">
    <citation type="submission" date="2013-12" db="EMBL/GenBank/DDBJ databases">
        <authorList>
            <consortium name="DOE Joint Genome Institute"/>
            <person name="Eisen J."/>
            <person name="Huntemann M."/>
            <person name="Han J."/>
            <person name="Chen A."/>
            <person name="Kyrpides N."/>
            <person name="Mavromatis K."/>
            <person name="Markowitz V."/>
            <person name="Palaniappan K."/>
            <person name="Ivanova N."/>
            <person name="Schaumberg A."/>
            <person name="Pati A."/>
            <person name="Liolios K."/>
            <person name="Nordberg H.P."/>
            <person name="Cantor M.N."/>
            <person name="Hua S.X."/>
            <person name="Woyke T."/>
        </authorList>
    </citation>
    <scope>NUCLEOTIDE SEQUENCE [LARGE SCALE GENOMIC DNA]</scope>
    <source>
        <strain evidence="2">DSM 19437</strain>
    </source>
</reference>
<evidence type="ECO:0000313" key="1">
    <source>
        <dbReference type="EMBL" id="AHF17802.1"/>
    </source>
</evidence>
<keyword evidence="2" id="KW-1185">Reference proteome</keyword>
<dbReference type="EMBL" id="CP007035">
    <property type="protein sequence ID" value="AHF17802.1"/>
    <property type="molecule type" value="Genomic_DNA"/>
</dbReference>
<proteinExistence type="predicted"/>